<evidence type="ECO:0000256" key="2">
    <source>
        <dbReference type="SAM" id="SignalP"/>
    </source>
</evidence>
<dbReference type="EMBL" id="JAFDVH010000002">
    <property type="protein sequence ID" value="KAG7487592.1"/>
    <property type="molecule type" value="Genomic_DNA"/>
</dbReference>
<reference evidence="3" key="1">
    <citation type="submission" date="2021-01" db="EMBL/GenBank/DDBJ databases">
        <authorList>
            <person name="Zahm M."/>
            <person name="Roques C."/>
            <person name="Cabau C."/>
            <person name="Klopp C."/>
            <person name="Donnadieu C."/>
            <person name="Jouanno E."/>
            <person name="Lampietro C."/>
            <person name="Louis A."/>
            <person name="Herpin A."/>
            <person name="Echchiki A."/>
            <person name="Berthelot C."/>
            <person name="Parey E."/>
            <person name="Roest-Crollius H."/>
            <person name="Braasch I."/>
            <person name="Postlethwait J."/>
            <person name="Bobe J."/>
            <person name="Montfort J."/>
            <person name="Bouchez O."/>
            <person name="Begum T."/>
            <person name="Mejri S."/>
            <person name="Adams A."/>
            <person name="Chen W.-J."/>
            <person name="Guiguen Y."/>
        </authorList>
    </citation>
    <scope>NUCLEOTIDE SEQUENCE</scope>
    <source>
        <strain evidence="3">YG-15Mar2019-1</strain>
        <tissue evidence="3">Brain</tissue>
    </source>
</reference>
<keyword evidence="1" id="KW-0472">Membrane</keyword>
<sequence>MCWVIYAIFILKINWAFPKAEAWAPTRQANSTTHTASTMPGSHIIAVIVPCIVGASVIAAVMLAFMLIKVREKRQMEGSLRPRALEQPAAACRADSEKSAAAKPPRVERLLNTDNLTSDLLLSTCLVSVALLALFLAIAALVIALRRRATHGTYSPSRQEKEGSRVEMWNMVQTPPMERLI</sequence>
<keyword evidence="1" id="KW-0812">Transmembrane</keyword>
<evidence type="ECO:0000313" key="4">
    <source>
        <dbReference type="Proteomes" id="UP001046870"/>
    </source>
</evidence>
<protein>
    <submittedName>
        <fullName evidence="3">Uncharacterized protein</fullName>
    </submittedName>
</protein>
<dbReference type="AlphaFoldDB" id="A0A9D3QDX7"/>
<accession>A0A9D3QDX7</accession>
<keyword evidence="4" id="KW-1185">Reference proteome</keyword>
<evidence type="ECO:0000313" key="3">
    <source>
        <dbReference type="EMBL" id="KAG7487592.1"/>
    </source>
</evidence>
<comment type="caution">
    <text evidence="3">The sequence shown here is derived from an EMBL/GenBank/DDBJ whole genome shotgun (WGS) entry which is preliminary data.</text>
</comment>
<gene>
    <name evidence="3" type="ORF">MATL_G00025240</name>
</gene>
<evidence type="ECO:0000256" key="1">
    <source>
        <dbReference type="SAM" id="Phobius"/>
    </source>
</evidence>
<feature type="chain" id="PRO_5039467737" evidence="2">
    <location>
        <begin position="23"/>
        <end position="181"/>
    </location>
</feature>
<keyword evidence="1" id="KW-1133">Transmembrane helix</keyword>
<feature type="transmembrane region" description="Helical" evidence="1">
    <location>
        <begin position="120"/>
        <end position="145"/>
    </location>
</feature>
<organism evidence="3 4">
    <name type="scientific">Megalops atlanticus</name>
    <name type="common">Tarpon</name>
    <name type="synonym">Clupea gigantea</name>
    <dbReference type="NCBI Taxonomy" id="7932"/>
    <lineage>
        <taxon>Eukaryota</taxon>
        <taxon>Metazoa</taxon>
        <taxon>Chordata</taxon>
        <taxon>Craniata</taxon>
        <taxon>Vertebrata</taxon>
        <taxon>Euteleostomi</taxon>
        <taxon>Actinopterygii</taxon>
        <taxon>Neopterygii</taxon>
        <taxon>Teleostei</taxon>
        <taxon>Elopiformes</taxon>
        <taxon>Megalopidae</taxon>
        <taxon>Megalops</taxon>
    </lineage>
</organism>
<name>A0A9D3QDX7_MEGAT</name>
<dbReference type="Proteomes" id="UP001046870">
    <property type="component" value="Chromosome 2"/>
</dbReference>
<keyword evidence="2" id="KW-0732">Signal</keyword>
<feature type="transmembrane region" description="Helical" evidence="1">
    <location>
        <begin position="44"/>
        <end position="68"/>
    </location>
</feature>
<proteinExistence type="predicted"/>
<feature type="signal peptide" evidence="2">
    <location>
        <begin position="1"/>
        <end position="22"/>
    </location>
</feature>
<dbReference type="OrthoDB" id="8949866at2759"/>